<dbReference type="InterPro" id="IPR023365">
    <property type="entry name" value="Sortase_dom-sf"/>
</dbReference>
<sequence length="70" mass="7036">MGLGLQPGGTVEVPPPAAVDRAGWYCRSPAPGAIGPAVVLGHVDSAEHGPGVFFELGALTPAPAADHLRR</sequence>
<dbReference type="InterPro" id="IPR042001">
    <property type="entry name" value="Sortase_F"/>
</dbReference>
<dbReference type="RefSeq" id="WP_311346818.1">
    <property type="nucleotide sequence ID" value="NZ_JAVREI010000018.1"/>
</dbReference>
<protein>
    <submittedName>
        <fullName evidence="1">Uncharacterized protein</fullName>
    </submittedName>
</protein>
<evidence type="ECO:0000313" key="2">
    <source>
        <dbReference type="Proteomes" id="UP001183222"/>
    </source>
</evidence>
<evidence type="ECO:0000313" key="1">
    <source>
        <dbReference type="EMBL" id="MDT0278018.1"/>
    </source>
</evidence>
<accession>A0ABU2KCV1</accession>
<name>A0ABU2KCV1_9ACTN</name>
<comment type="caution">
    <text evidence="1">The sequence shown here is derived from an EMBL/GenBank/DDBJ whole genome shotgun (WGS) entry which is preliminary data.</text>
</comment>
<proteinExistence type="predicted"/>
<reference evidence="2" key="1">
    <citation type="submission" date="2023-07" db="EMBL/GenBank/DDBJ databases">
        <title>30 novel species of actinomycetes from the DSMZ collection.</title>
        <authorList>
            <person name="Nouioui I."/>
        </authorList>
    </citation>
    <scope>NUCLEOTIDE SEQUENCE [LARGE SCALE GENOMIC DNA]</scope>
    <source>
        <strain evidence="2">DSM 46792</strain>
    </source>
</reference>
<dbReference type="Gene3D" id="2.40.260.10">
    <property type="entry name" value="Sortase"/>
    <property type="match status" value="1"/>
</dbReference>
<gene>
    <name evidence="1" type="ORF">RM425_19130</name>
</gene>
<keyword evidence="2" id="KW-1185">Reference proteome</keyword>
<dbReference type="Proteomes" id="UP001183222">
    <property type="component" value="Unassembled WGS sequence"/>
</dbReference>
<organism evidence="1 2">
    <name type="scientific">Blastococcus goldschmidtiae</name>
    <dbReference type="NCBI Taxonomy" id="3075546"/>
    <lineage>
        <taxon>Bacteria</taxon>
        <taxon>Bacillati</taxon>
        <taxon>Actinomycetota</taxon>
        <taxon>Actinomycetes</taxon>
        <taxon>Geodermatophilales</taxon>
        <taxon>Geodermatophilaceae</taxon>
        <taxon>Blastococcus</taxon>
    </lineage>
</organism>
<dbReference type="CDD" id="cd05829">
    <property type="entry name" value="Sortase_F"/>
    <property type="match status" value="1"/>
</dbReference>
<dbReference type="EMBL" id="JAVREI010000018">
    <property type="protein sequence ID" value="MDT0278018.1"/>
    <property type="molecule type" value="Genomic_DNA"/>
</dbReference>